<dbReference type="InterPro" id="IPR001011">
    <property type="entry name" value="Acid_Pase_classA_bac"/>
</dbReference>
<keyword evidence="1" id="KW-0378">Hydrolase</keyword>
<gene>
    <name evidence="4" type="ORF">AQ619_15500</name>
</gene>
<accession>A0A0P0P2N2</accession>
<dbReference type="RefSeq" id="WP_062149660.1">
    <property type="nucleotide sequence ID" value="NZ_CP013002.1"/>
</dbReference>
<keyword evidence="2" id="KW-0732">Signal</keyword>
<dbReference type="CDD" id="cd03397">
    <property type="entry name" value="PAP2_acid_phosphatase"/>
    <property type="match status" value="1"/>
</dbReference>
<dbReference type="InterPro" id="IPR000326">
    <property type="entry name" value="PAP2/HPO"/>
</dbReference>
<sequence>MRVSTLIIGSALLLSGASFAAPTTPPPAQAGYLPPGTYDAIKVLAPAPRPGSPVAEADRQVFLATRALKDTPRWSLARSDDSTTGILQDFSCALGFTPSMSTTPKMVGIMLRLRFDIRPAVDGPKDHYKRPRPYLVDEGAICIDRSDGLDKSPDYPSGHSTWGWAIGTVLAQASPNQAAEIMARARTYGESRMVCGVHNASSVTAGQVNGAALMAAVNGSPLFRSDLEALRAEIAAARKAGPAPDRTACAAEAALIAQPLL</sequence>
<dbReference type="Proteomes" id="UP000056905">
    <property type="component" value="Chromosome"/>
</dbReference>
<evidence type="ECO:0000313" key="5">
    <source>
        <dbReference type="Proteomes" id="UP000056905"/>
    </source>
</evidence>
<protein>
    <recommendedName>
        <fullName evidence="1">Acid phosphatase</fullName>
        <ecNumber evidence="1">3.1.3.2</ecNumber>
    </recommendedName>
</protein>
<dbReference type="OrthoDB" id="9805301at2"/>
<organism evidence="4 5">
    <name type="scientific">Caulobacter henricii</name>
    <dbReference type="NCBI Taxonomy" id="69395"/>
    <lineage>
        <taxon>Bacteria</taxon>
        <taxon>Pseudomonadati</taxon>
        <taxon>Pseudomonadota</taxon>
        <taxon>Alphaproteobacteria</taxon>
        <taxon>Caulobacterales</taxon>
        <taxon>Caulobacteraceae</taxon>
        <taxon>Caulobacter</taxon>
    </lineage>
</organism>
<dbReference type="KEGG" id="chq:AQ619_15500"/>
<dbReference type="PIRSF" id="PIRSF000897">
    <property type="entry name" value="Acid_Ptase_ClsA"/>
    <property type="match status" value="1"/>
</dbReference>
<dbReference type="EC" id="3.1.3.2" evidence="1"/>
<proteinExistence type="inferred from homology"/>
<dbReference type="SMART" id="SM00014">
    <property type="entry name" value="acidPPc"/>
    <property type="match status" value="1"/>
</dbReference>
<dbReference type="Gene3D" id="1.20.144.10">
    <property type="entry name" value="Phosphatidic acid phosphatase type 2/haloperoxidase"/>
    <property type="match status" value="1"/>
</dbReference>
<feature type="signal peptide" evidence="2">
    <location>
        <begin position="1"/>
        <end position="20"/>
    </location>
</feature>
<dbReference type="STRING" id="69395.AQ619_15500"/>
<evidence type="ECO:0000313" key="4">
    <source>
        <dbReference type="EMBL" id="ALL14644.1"/>
    </source>
</evidence>
<comment type="catalytic activity">
    <reaction evidence="1">
        <text>a phosphate monoester + H2O = an alcohol + phosphate</text>
        <dbReference type="Rhea" id="RHEA:15017"/>
        <dbReference type="ChEBI" id="CHEBI:15377"/>
        <dbReference type="ChEBI" id="CHEBI:30879"/>
        <dbReference type="ChEBI" id="CHEBI:43474"/>
        <dbReference type="ChEBI" id="CHEBI:67140"/>
        <dbReference type="EC" id="3.1.3.2"/>
    </reaction>
</comment>
<feature type="chain" id="PRO_5006052701" description="Acid phosphatase" evidence="2">
    <location>
        <begin position="21"/>
        <end position="261"/>
    </location>
</feature>
<dbReference type="AlphaFoldDB" id="A0A0P0P2N2"/>
<dbReference type="GO" id="GO:0003993">
    <property type="term" value="F:acid phosphatase activity"/>
    <property type="evidence" value="ECO:0007669"/>
    <property type="project" value="UniProtKB-EC"/>
</dbReference>
<feature type="domain" description="Phosphatidic acid phosphatase type 2/haloperoxidase" evidence="3">
    <location>
        <begin position="107"/>
        <end position="218"/>
    </location>
</feature>
<dbReference type="InterPro" id="IPR036938">
    <property type="entry name" value="PAP2/HPO_sf"/>
</dbReference>
<reference evidence="4 5" key="1">
    <citation type="submission" date="2015-10" db="EMBL/GenBank/DDBJ databases">
        <title>Conservation of the essential genome among Caulobacter and Brevundimonas species.</title>
        <authorList>
            <person name="Scott D."/>
            <person name="Ely B."/>
        </authorList>
    </citation>
    <scope>NUCLEOTIDE SEQUENCE [LARGE SCALE GENOMIC DNA]</scope>
    <source>
        <strain evidence="4 5">CB4</strain>
    </source>
</reference>
<keyword evidence="5" id="KW-1185">Reference proteome</keyword>
<comment type="similarity">
    <text evidence="1">Belongs to the class A bacterial acid phosphatase family.</text>
</comment>
<dbReference type="EMBL" id="CP013002">
    <property type="protein sequence ID" value="ALL14644.1"/>
    <property type="molecule type" value="Genomic_DNA"/>
</dbReference>
<dbReference type="PRINTS" id="PR00483">
    <property type="entry name" value="BACPHPHTASE"/>
</dbReference>
<dbReference type="Pfam" id="PF01569">
    <property type="entry name" value="PAP2"/>
    <property type="match status" value="1"/>
</dbReference>
<evidence type="ECO:0000259" key="3">
    <source>
        <dbReference type="SMART" id="SM00014"/>
    </source>
</evidence>
<dbReference type="SUPFAM" id="SSF48317">
    <property type="entry name" value="Acid phosphatase/Vanadium-dependent haloperoxidase"/>
    <property type="match status" value="1"/>
</dbReference>
<evidence type="ECO:0000256" key="1">
    <source>
        <dbReference type="PIRNR" id="PIRNR000897"/>
    </source>
</evidence>
<dbReference type="GO" id="GO:0030288">
    <property type="term" value="C:outer membrane-bounded periplasmic space"/>
    <property type="evidence" value="ECO:0007669"/>
    <property type="project" value="InterPro"/>
</dbReference>
<name>A0A0P0P2N2_9CAUL</name>
<evidence type="ECO:0000256" key="2">
    <source>
        <dbReference type="SAM" id="SignalP"/>
    </source>
</evidence>